<evidence type="ECO:0000313" key="4">
    <source>
        <dbReference type="Proteomes" id="UP000176288"/>
    </source>
</evidence>
<sequence>MKKHLRVLTAMALTASLVLAGCGEDVAQQRIDATSAVNQMTYEHQFKQEYINRIAAAQTGKEVDAILAEAKERQAKYDEHQAKDKENREKEAAEKQAEKDIMSRSLQDKTFECFEPANLNGKKFKFASNGQLEADPEILAFAAPDGKYEMAPDSDWSHPAYKFNRDGHTSLLLVKTKDGAKLQGIKGDYCLAKQLD</sequence>
<dbReference type="RefSeq" id="WP_071163615.1">
    <property type="nucleotide sequence ID" value="NZ_CP017812.1"/>
</dbReference>
<evidence type="ECO:0000256" key="2">
    <source>
        <dbReference type="SAM" id="SignalP"/>
    </source>
</evidence>
<reference evidence="3 4" key="1">
    <citation type="submission" date="2016-10" db="EMBL/GenBank/DDBJ databases">
        <title>Actinomyces aegypiusis sp. nov., isolated from the Aegypius monachus in Qinghai Tibet Plateau China.</title>
        <authorList>
            <person name="Wang Y."/>
        </authorList>
    </citation>
    <scope>NUCLEOTIDE SEQUENCE [LARGE SCALE GENOMIC DNA]</scope>
    <source>
        <strain evidence="3 4">VUL4_3</strain>
    </source>
</reference>
<evidence type="ECO:0000256" key="1">
    <source>
        <dbReference type="SAM" id="MobiDB-lite"/>
    </source>
</evidence>
<feature type="signal peptide" evidence="2">
    <location>
        <begin position="1"/>
        <end position="20"/>
    </location>
</feature>
<keyword evidence="2" id="KW-0732">Signal</keyword>
<protein>
    <recommendedName>
        <fullName evidence="5">Lipoprotein</fullName>
    </recommendedName>
</protein>
<evidence type="ECO:0000313" key="3">
    <source>
        <dbReference type="EMBL" id="AOZ72149.1"/>
    </source>
</evidence>
<dbReference type="EMBL" id="CP017812">
    <property type="protein sequence ID" value="AOZ72149.1"/>
    <property type="molecule type" value="Genomic_DNA"/>
</dbReference>
<keyword evidence="4" id="KW-1185">Reference proteome</keyword>
<feature type="chain" id="PRO_5039431975" description="Lipoprotein" evidence="2">
    <location>
        <begin position="21"/>
        <end position="196"/>
    </location>
</feature>
<dbReference type="AlphaFoldDB" id="A0A1D9MIY6"/>
<dbReference type="KEGG" id="avu:BK816_01590"/>
<evidence type="ECO:0008006" key="5">
    <source>
        <dbReference type="Google" id="ProtNLM"/>
    </source>
</evidence>
<organism evidence="3 4">
    <name type="scientific">Boudabousia tangfeifanii</name>
    <dbReference type="NCBI Taxonomy" id="1912795"/>
    <lineage>
        <taxon>Bacteria</taxon>
        <taxon>Bacillati</taxon>
        <taxon>Actinomycetota</taxon>
        <taxon>Actinomycetes</taxon>
        <taxon>Actinomycetales</taxon>
        <taxon>Actinomycetaceae</taxon>
        <taxon>Boudabousia</taxon>
    </lineage>
</organism>
<feature type="region of interest" description="Disordered" evidence="1">
    <location>
        <begin position="74"/>
        <end position="101"/>
    </location>
</feature>
<gene>
    <name evidence="3" type="ORF">BK816_01590</name>
</gene>
<proteinExistence type="predicted"/>
<dbReference type="PROSITE" id="PS51257">
    <property type="entry name" value="PROKAR_LIPOPROTEIN"/>
    <property type="match status" value="1"/>
</dbReference>
<name>A0A1D9MIY6_9ACTO</name>
<accession>A0A1D9MIY6</accession>
<dbReference type="Proteomes" id="UP000176288">
    <property type="component" value="Chromosome"/>
</dbReference>